<dbReference type="Pfam" id="PF08759">
    <property type="entry name" value="GT-D"/>
    <property type="match status" value="1"/>
</dbReference>
<organism evidence="2 3">
    <name type="scientific">Fructilactobacillus cliffordii</name>
    <dbReference type="NCBI Taxonomy" id="2940299"/>
    <lineage>
        <taxon>Bacteria</taxon>
        <taxon>Bacillati</taxon>
        <taxon>Bacillota</taxon>
        <taxon>Bacilli</taxon>
        <taxon>Lactobacillales</taxon>
        <taxon>Lactobacillaceae</taxon>
        <taxon>Fructilactobacillus</taxon>
    </lineage>
</organism>
<reference evidence="2" key="1">
    <citation type="submission" date="2022-05" db="EMBL/GenBank/DDBJ databases">
        <authorList>
            <person name="Oliphant S.A."/>
            <person name="Watson-Haigh N.S."/>
            <person name="Sumby K.M."/>
            <person name="Gardner J.M."/>
            <person name="Jiranek V."/>
        </authorList>
    </citation>
    <scope>NUCLEOTIDE SEQUENCE</scope>
    <source>
        <strain evidence="2">KI4_B1</strain>
    </source>
</reference>
<evidence type="ECO:0000259" key="1">
    <source>
        <dbReference type="Pfam" id="PF08759"/>
    </source>
</evidence>
<dbReference type="Proteomes" id="UP001055911">
    <property type="component" value="Chromosome"/>
</dbReference>
<sequence length="277" mass="31916">MKVSVFFDKAINDLIYIPIYQVKYKKKYRSFSIASIEQTIDAIVDDHISLSRFGDGEFKWIHMTEQHSYEKESPELSNRLLEVMNSTDSRIQVALPQAFRDPTILTATKYWEREMGKYGKQWSNDPDPAKHYFNSSVTRPYMDLIDKSVAKYVFDKFKCYLRGKNVLMIEGDQTNFGKGNDLLDQAQNVTRLICPDRNAFESYQSIFSQAISQIKEKQIDLVLVALGPTATILAYDLAKETDKQIIDVGHMDIEYSWYLNGDTKRVPITGKAVNEAD</sequence>
<dbReference type="EMBL" id="CP097119">
    <property type="protein sequence ID" value="USS88927.1"/>
    <property type="molecule type" value="Genomic_DNA"/>
</dbReference>
<evidence type="ECO:0000313" key="2">
    <source>
        <dbReference type="EMBL" id="USS88927.1"/>
    </source>
</evidence>
<name>A0A9Q9E2N0_9LACO</name>
<dbReference type="RefSeq" id="WP_252766444.1">
    <property type="nucleotide sequence ID" value="NZ_CP097119.1"/>
</dbReference>
<evidence type="ECO:0000313" key="3">
    <source>
        <dbReference type="Proteomes" id="UP001055911"/>
    </source>
</evidence>
<feature type="domain" description="Glycosyltransferase GT-D fold" evidence="1">
    <location>
        <begin position="51"/>
        <end position="275"/>
    </location>
</feature>
<keyword evidence="3" id="KW-1185">Reference proteome</keyword>
<protein>
    <submittedName>
        <fullName evidence="2">GT-D fold domain-containing glycosyltransferase</fullName>
    </submittedName>
</protein>
<accession>A0A9Q9E2N0</accession>
<dbReference type="AlphaFoldDB" id="A0A9Q9E2N0"/>
<gene>
    <name evidence="2" type="ORF">M3M40_05420</name>
</gene>
<dbReference type="InterPro" id="IPR014869">
    <property type="entry name" value="GT-D"/>
</dbReference>
<proteinExistence type="predicted"/>